<sequence>MPAGEVAAGEVLAGGVPAADDVVDVPVVGEASVGVGAAGLVEGPPAVPDGSLGWTLQPVATRATAANAVPTPMARPASARGVRSRGVRARGGRAGAATVRR</sequence>
<reference evidence="3" key="1">
    <citation type="journal article" date="2019" name="Int. J. Syst. Evol. Microbiol.">
        <title>The Global Catalogue of Microorganisms (GCM) 10K type strain sequencing project: providing services to taxonomists for standard genome sequencing and annotation.</title>
        <authorList>
            <consortium name="The Broad Institute Genomics Platform"/>
            <consortium name="The Broad Institute Genome Sequencing Center for Infectious Disease"/>
            <person name="Wu L."/>
            <person name="Ma J."/>
        </authorList>
    </citation>
    <scope>NUCLEOTIDE SEQUENCE [LARGE SCALE GENOMIC DNA]</scope>
    <source>
        <strain evidence="3">NBRC 105830</strain>
    </source>
</reference>
<accession>A0ABQ6HQB0</accession>
<dbReference type="Proteomes" id="UP001157109">
    <property type="component" value="Unassembled WGS sequence"/>
</dbReference>
<feature type="compositionally biased region" description="Basic residues" evidence="1">
    <location>
        <begin position="82"/>
        <end position="91"/>
    </location>
</feature>
<comment type="caution">
    <text evidence="2">The sequence shown here is derived from an EMBL/GenBank/DDBJ whole genome shotgun (WGS) entry which is preliminary data.</text>
</comment>
<evidence type="ECO:0000256" key="1">
    <source>
        <dbReference type="SAM" id="MobiDB-lite"/>
    </source>
</evidence>
<protein>
    <submittedName>
        <fullName evidence="2">Uncharacterized protein</fullName>
    </submittedName>
</protein>
<proteinExistence type="predicted"/>
<evidence type="ECO:0000313" key="3">
    <source>
        <dbReference type="Proteomes" id="UP001157109"/>
    </source>
</evidence>
<gene>
    <name evidence="2" type="ORF">GCM10025862_25420</name>
</gene>
<name>A0ABQ6HQB0_9MICO</name>
<evidence type="ECO:0000313" key="2">
    <source>
        <dbReference type="EMBL" id="GMA20521.1"/>
    </source>
</evidence>
<feature type="region of interest" description="Disordered" evidence="1">
    <location>
        <begin position="67"/>
        <end position="101"/>
    </location>
</feature>
<dbReference type="EMBL" id="BSUJ01000001">
    <property type="protein sequence ID" value="GMA20521.1"/>
    <property type="molecule type" value="Genomic_DNA"/>
</dbReference>
<keyword evidence="3" id="KW-1185">Reference proteome</keyword>
<organism evidence="2 3">
    <name type="scientific">Arsenicicoccus piscis</name>
    <dbReference type="NCBI Taxonomy" id="673954"/>
    <lineage>
        <taxon>Bacteria</taxon>
        <taxon>Bacillati</taxon>
        <taxon>Actinomycetota</taxon>
        <taxon>Actinomycetes</taxon>
        <taxon>Micrococcales</taxon>
        <taxon>Intrasporangiaceae</taxon>
        <taxon>Arsenicicoccus</taxon>
    </lineage>
</organism>